<dbReference type="GO" id="GO:0005524">
    <property type="term" value="F:ATP binding"/>
    <property type="evidence" value="ECO:0007669"/>
    <property type="project" value="UniProtKB-KW"/>
</dbReference>
<proteinExistence type="predicted"/>
<organism evidence="8 9">
    <name type="scientific">Crotalus adamanteus</name>
    <name type="common">Eastern diamondback rattlesnake</name>
    <dbReference type="NCBI Taxonomy" id="8729"/>
    <lineage>
        <taxon>Eukaryota</taxon>
        <taxon>Metazoa</taxon>
        <taxon>Chordata</taxon>
        <taxon>Craniata</taxon>
        <taxon>Vertebrata</taxon>
        <taxon>Euteleostomi</taxon>
        <taxon>Lepidosauria</taxon>
        <taxon>Squamata</taxon>
        <taxon>Bifurcata</taxon>
        <taxon>Unidentata</taxon>
        <taxon>Episquamata</taxon>
        <taxon>Toxicofera</taxon>
        <taxon>Serpentes</taxon>
        <taxon>Colubroidea</taxon>
        <taxon>Viperidae</taxon>
        <taxon>Crotalinae</taxon>
        <taxon>Crotalus</taxon>
    </lineage>
</organism>
<dbReference type="InterPro" id="IPR027417">
    <property type="entry name" value="P-loop_NTPase"/>
</dbReference>
<dbReference type="Pfam" id="PF17779">
    <property type="entry name" value="WHD_NOD2"/>
    <property type="match status" value="1"/>
</dbReference>
<dbReference type="InterPro" id="IPR041075">
    <property type="entry name" value="NOD1/2_WH"/>
</dbReference>
<evidence type="ECO:0000256" key="4">
    <source>
        <dbReference type="ARBA" id="ARBA00022741"/>
    </source>
</evidence>
<dbReference type="Gene3D" id="1.10.533.10">
    <property type="entry name" value="Death Domain, Fas"/>
    <property type="match status" value="1"/>
</dbReference>
<keyword evidence="4" id="KW-0547">Nucleotide-binding</keyword>
<comment type="subcellular location">
    <subcellularLocation>
        <location evidence="1">Cytoplasm</location>
    </subcellularLocation>
</comment>
<gene>
    <name evidence="8" type="ORF">NXF25_015049</name>
</gene>
<dbReference type="PANTHER" id="PTHR45690:SF19">
    <property type="entry name" value="NACHT, LRR AND PYD DOMAINS-CONTAINING PROTEIN 3"/>
    <property type="match status" value="1"/>
</dbReference>
<dbReference type="EMBL" id="JAOTOJ010000011">
    <property type="protein sequence ID" value="KAK9394521.1"/>
    <property type="molecule type" value="Genomic_DNA"/>
</dbReference>
<keyword evidence="2" id="KW-0963">Cytoplasm</keyword>
<dbReference type="InterPro" id="IPR007111">
    <property type="entry name" value="NACHT_NTPase"/>
</dbReference>
<dbReference type="Pfam" id="PF05729">
    <property type="entry name" value="NACHT"/>
    <property type="match status" value="1"/>
</dbReference>
<evidence type="ECO:0000256" key="2">
    <source>
        <dbReference type="ARBA" id="ARBA00022490"/>
    </source>
</evidence>
<feature type="domain" description="NACHT" evidence="7">
    <location>
        <begin position="198"/>
        <end position="329"/>
    </location>
</feature>
<keyword evidence="5" id="KW-0378">Hydrolase</keyword>
<evidence type="ECO:0000313" key="8">
    <source>
        <dbReference type="EMBL" id="KAK9394521.1"/>
    </source>
</evidence>
<dbReference type="AlphaFoldDB" id="A0AAW1AYB3"/>
<protein>
    <submittedName>
        <fullName evidence="8">NACHT LRR and PYD domains-containing protein 12-like</fullName>
    </submittedName>
</protein>
<comment type="caution">
    <text evidence="8">The sequence shown here is derived from an EMBL/GenBank/DDBJ whole genome shotgun (WGS) entry which is preliminary data.</text>
</comment>
<dbReference type="SUPFAM" id="SSF52540">
    <property type="entry name" value="P-loop containing nucleoside triphosphate hydrolases"/>
    <property type="match status" value="1"/>
</dbReference>
<evidence type="ECO:0000256" key="5">
    <source>
        <dbReference type="ARBA" id="ARBA00022801"/>
    </source>
</evidence>
<sequence length="532" mass="60707">MADFAHCSDLIQGYRDQLVHWLEPCPAPLLHWLYGSGLITQSEYFSLLEVRHKENQVISILERVSHKPAESQIFLGKLKELQEIYSPDLQHWLQETVLQRSKMELFIIPPAALQNHHRLLLTQSEKLHTDMEDTEPCKCPEVYYPNLVLLNRPYSSPTSHDYLQLASHQTWLRSYHASSHLDPCHLFSPFPQDSSSPHRVMLSGPAGIGKTVLVQKVLHYWALGRAFQGFLCVLDFSFQELNLITTSQSLEELICTKFTHLSRVLPALLERSTELLLILDGLGEFRHPLDSKHPCLWPDESGHVKDLVYGLLYGTLLPESTILVTSRSSVPLPPELFNRHVFILGLQEAQVKDYISQSFQSSSHGMEVMNYLSTHHALANFTFIPLYCFILCTALGQYFPDEGAIRASPPSTVTELYLLYVCTILKFHKPPSQPEEAMQWDLRRDKDVLLQLGQLAYAGLLRGQTVFYADELQEFGFGLQNLPPVYLNQIFFKETNGIYSFFHLTIQEFLAALYSVVNLGFNAGELTDCLDL</sequence>
<dbReference type="GO" id="GO:0006954">
    <property type="term" value="P:inflammatory response"/>
    <property type="evidence" value="ECO:0007669"/>
    <property type="project" value="UniProtKB-KW"/>
</dbReference>
<dbReference type="PANTHER" id="PTHR45690">
    <property type="entry name" value="NACHT, LRR AND PYD DOMAINS-CONTAINING PROTEIN 12"/>
    <property type="match status" value="1"/>
</dbReference>
<name>A0AAW1AYB3_CROAD</name>
<evidence type="ECO:0000259" key="7">
    <source>
        <dbReference type="PROSITE" id="PS50837"/>
    </source>
</evidence>
<accession>A0AAW1AYB3</accession>
<dbReference type="InterPro" id="IPR011029">
    <property type="entry name" value="DEATH-like_dom_sf"/>
</dbReference>
<dbReference type="GO" id="GO:0061702">
    <property type="term" value="C:canonical inflammasome complex"/>
    <property type="evidence" value="ECO:0007669"/>
    <property type="project" value="UniProtKB-SubCell"/>
</dbReference>
<reference evidence="8 9" key="1">
    <citation type="journal article" date="2024" name="Proc. Natl. Acad. Sci. U.S.A.">
        <title>The genetic regulatory architecture and epigenomic basis for age-related changes in rattlesnake venom.</title>
        <authorList>
            <person name="Hogan M.P."/>
            <person name="Holding M.L."/>
            <person name="Nystrom G.S."/>
            <person name="Colston T.J."/>
            <person name="Bartlett D.A."/>
            <person name="Mason A.J."/>
            <person name="Ellsworth S.A."/>
            <person name="Rautsaw R.M."/>
            <person name="Lawrence K.C."/>
            <person name="Strickland J.L."/>
            <person name="He B."/>
            <person name="Fraser P."/>
            <person name="Margres M.J."/>
            <person name="Gilbert D.M."/>
            <person name="Gibbs H.L."/>
            <person name="Parkinson C.L."/>
            <person name="Rokyta D.R."/>
        </authorList>
    </citation>
    <scope>NUCLEOTIDE SEQUENCE [LARGE SCALE GENOMIC DNA]</scope>
    <source>
        <strain evidence="8">DRR0105</strain>
    </source>
</reference>
<evidence type="ECO:0000256" key="3">
    <source>
        <dbReference type="ARBA" id="ARBA00022737"/>
    </source>
</evidence>
<keyword evidence="9" id="KW-1185">Reference proteome</keyword>
<dbReference type="Gene3D" id="3.40.50.300">
    <property type="entry name" value="P-loop containing nucleotide triphosphate hydrolases"/>
    <property type="match status" value="1"/>
</dbReference>
<keyword evidence="3" id="KW-0677">Repeat</keyword>
<evidence type="ECO:0000313" key="9">
    <source>
        <dbReference type="Proteomes" id="UP001474421"/>
    </source>
</evidence>
<evidence type="ECO:0000256" key="6">
    <source>
        <dbReference type="ARBA" id="ARBA00022840"/>
    </source>
</evidence>
<dbReference type="Proteomes" id="UP001474421">
    <property type="component" value="Unassembled WGS sequence"/>
</dbReference>
<dbReference type="PROSITE" id="PS50837">
    <property type="entry name" value="NACHT"/>
    <property type="match status" value="1"/>
</dbReference>
<evidence type="ECO:0000256" key="1">
    <source>
        <dbReference type="ARBA" id="ARBA00004496"/>
    </source>
</evidence>
<keyword evidence="6" id="KW-0067">ATP-binding</keyword>
<dbReference type="InterPro" id="IPR050637">
    <property type="entry name" value="NLRP_innate_immun_reg"/>
</dbReference>